<evidence type="ECO:0000313" key="2">
    <source>
        <dbReference type="EMBL" id="PFX12788.1"/>
    </source>
</evidence>
<reference evidence="3" key="1">
    <citation type="journal article" date="2017" name="bioRxiv">
        <title>Comparative analysis of the genomes of Stylophora pistillata and Acropora digitifera provides evidence for extensive differences between species of corals.</title>
        <authorList>
            <person name="Voolstra C.R."/>
            <person name="Li Y."/>
            <person name="Liew Y.J."/>
            <person name="Baumgarten S."/>
            <person name="Zoccola D."/>
            <person name="Flot J.-F."/>
            <person name="Tambutte S."/>
            <person name="Allemand D."/>
            <person name="Aranda M."/>
        </authorList>
    </citation>
    <scope>NUCLEOTIDE SEQUENCE [LARGE SCALE GENOMIC DNA]</scope>
</reference>
<name>A0A2B4R8S8_STYPI</name>
<evidence type="ECO:0000256" key="1">
    <source>
        <dbReference type="SAM" id="Coils"/>
    </source>
</evidence>
<gene>
    <name evidence="2" type="ORF">AWC38_SpisGene23193</name>
</gene>
<protein>
    <submittedName>
        <fullName evidence="2">Uncharacterized protein</fullName>
    </submittedName>
</protein>
<sequence>MEDIRYQFENNSVLFRGNLANDESTRNEISIHLSKLASTVVQLYKKTKGRATKDFHEKVKTFHVREGQVKSVRESQEEMESIRDKIKEWKAKHKNLEEETKEIYQEMIVSLTESNKVIGELQKSNRELENYITVLEEATGISAYKGKQVSKEKQKTRTLKCFLSRADTAFFVFSNLLTTVTTINSERKFEADSLSFPTKLNMSRLQS</sequence>
<keyword evidence="3" id="KW-1185">Reference proteome</keyword>
<dbReference type="Proteomes" id="UP000225706">
    <property type="component" value="Unassembled WGS sequence"/>
</dbReference>
<comment type="caution">
    <text evidence="2">The sequence shown here is derived from an EMBL/GenBank/DDBJ whole genome shotgun (WGS) entry which is preliminary data.</text>
</comment>
<keyword evidence="1" id="KW-0175">Coiled coil</keyword>
<evidence type="ECO:0000313" key="3">
    <source>
        <dbReference type="Proteomes" id="UP000225706"/>
    </source>
</evidence>
<dbReference type="AlphaFoldDB" id="A0A2B4R8S8"/>
<accession>A0A2B4R8S8</accession>
<feature type="coiled-coil region" evidence="1">
    <location>
        <begin position="72"/>
        <end position="138"/>
    </location>
</feature>
<organism evidence="2 3">
    <name type="scientific">Stylophora pistillata</name>
    <name type="common">Smooth cauliflower coral</name>
    <dbReference type="NCBI Taxonomy" id="50429"/>
    <lineage>
        <taxon>Eukaryota</taxon>
        <taxon>Metazoa</taxon>
        <taxon>Cnidaria</taxon>
        <taxon>Anthozoa</taxon>
        <taxon>Hexacorallia</taxon>
        <taxon>Scleractinia</taxon>
        <taxon>Astrocoeniina</taxon>
        <taxon>Pocilloporidae</taxon>
        <taxon>Stylophora</taxon>
    </lineage>
</organism>
<proteinExistence type="predicted"/>
<dbReference type="EMBL" id="LSMT01001185">
    <property type="protein sequence ID" value="PFX12788.1"/>
    <property type="molecule type" value="Genomic_DNA"/>
</dbReference>